<keyword evidence="3" id="KW-0813">Transport</keyword>
<comment type="subcellular location">
    <subcellularLocation>
        <location evidence="1">Cell envelope</location>
    </subcellularLocation>
</comment>
<dbReference type="KEGG" id="mcui:G8O30_15505"/>
<evidence type="ECO:0000259" key="5">
    <source>
        <dbReference type="Pfam" id="PF00496"/>
    </source>
</evidence>
<protein>
    <recommendedName>
        <fullName evidence="5">Solute-binding protein family 5 domain-containing protein</fullName>
    </recommendedName>
</protein>
<dbReference type="AlphaFoldDB" id="A0A7S8CE29"/>
<dbReference type="GO" id="GO:0015833">
    <property type="term" value="P:peptide transport"/>
    <property type="evidence" value="ECO:0007669"/>
    <property type="project" value="TreeGrafter"/>
</dbReference>
<dbReference type="Gene3D" id="3.10.105.10">
    <property type="entry name" value="Dipeptide-binding Protein, Domain 3"/>
    <property type="match status" value="1"/>
</dbReference>
<evidence type="ECO:0000256" key="2">
    <source>
        <dbReference type="ARBA" id="ARBA00005695"/>
    </source>
</evidence>
<evidence type="ECO:0000313" key="6">
    <source>
        <dbReference type="EMBL" id="QPC48222.1"/>
    </source>
</evidence>
<keyword evidence="7" id="KW-1185">Reference proteome</keyword>
<evidence type="ECO:0000256" key="4">
    <source>
        <dbReference type="ARBA" id="ARBA00022729"/>
    </source>
</evidence>
<dbReference type="PANTHER" id="PTHR30290">
    <property type="entry name" value="PERIPLASMIC BINDING COMPONENT OF ABC TRANSPORTER"/>
    <property type="match status" value="1"/>
</dbReference>
<dbReference type="SUPFAM" id="SSF53850">
    <property type="entry name" value="Periplasmic binding protein-like II"/>
    <property type="match status" value="1"/>
</dbReference>
<dbReference type="PANTHER" id="PTHR30290:SF10">
    <property type="entry name" value="PERIPLASMIC OLIGOPEPTIDE-BINDING PROTEIN-RELATED"/>
    <property type="match status" value="1"/>
</dbReference>
<evidence type="ECO:0000256" key="3">
    <source>
        <dbReference type="ARBA" id="ARBA00022448"/>
    </source>
</evidence>
<sequence>MKSDNKIELYPSNYTPKVKKTIKLMVNNLDLYVTIAQEVKNNIEKFSPFKIELVTVDWAEYVERLNNKNYDIVISGWIGDFFDPYSMLYIWHSDSSYNYSGFSNKRYDELIRSSQNIDNYPTRYETLYKAEKIILDEICIIPLYHYRLPLLVQKHLVKKLLFSPLGIINFATMESQKEVLKFESRK</sequence>
<evidence type="ECO:0000313" key="7">
    <source>
        <dbReference type="Proteomes" id="UP000593626"/>
    </source>
</evidence>
<proteinExistence type="inferred from homology"/>
<gene>
    <name evidence="6" type="ORF">G8O30_15505</name>
</gene>
<dbReference type="Pfam" id="PF00496">
    <property type="entry name" value="SBP_bac_5"/>
    <property type="match status" value="1"/>
</dbReference>
<accession>A0A7S8CE29</accession>
<comment type="similarity">
    <text evidence="2">Belongs to the bacterial solute-binding protein 5 family.</text>
</comment>
<keyword evidence="4" id="KW-0732">Signal</keyword>
<dbReference type="GO" id="GO:0030313">
    <property type="term" value="C:cell envelope"/>
    <property type="evidence" value="ECO:0007669"/>
    <property type="project" value="UniProtKB-SubCell"/>
</dbReference>
<dbReference type="GO" id="GO:1904680">
    <property type="term" value="F:peptide transmembrane transporter activity"/>
    <property type="evidence" value="ECO:0007669"/>
    <property type="project" value="TreeGrafter"/>
</dbReference>
<feature type="domain" description="Solute-binding protein family 5" evidence="5">
    <location>
        <begin position="18"/>
        <end position="97"/>
    </location>
</feature>
<dbReference type="InterPro" id="IPR039424">
    <property type="entry name" value="SBP_5"/>
</dbReference>
<dbReference type="Proteomes" id="UP000593626">
    <property type="component" value="Chromosome"/>
</dbReference>
<name>A0A7S8CE29_9BACI</name>
<evidence type="ECO:0000256" key="1">
    <source>
        <dbReference type="ARBA" id="ARBA00004196"/>
    </source>
</evidence>
<dbReference type="EMBL" id="CP049742">
    <property type="protein sequence ID" value="QPC48222.1"/>
    <property type="molecule type" value="Genomic_DNA"/>
</dbReference>
<reference evidence="6 7" key="1">
    <citation type="submission" date="2019-07" db="EMBL/GenBank/DDBJ databases">
        <title>Genome sequence of 2 isolates from Red Sea Mangroves.</title>
        <authorList>
            <person name="Sefrji F."/>
            <person name="Michoud G."/>
            <person name="Merlino G."/>
            <person name="Daffonchio D."/>
        </authorList>
    </citation>
    <scope>NUCLEOTIDE SEQUENCE [LARGE SCALE GENOMIC DNA]</scope>
    <source>
        <strain evidence="6 7">R1DC41</strain>
    </source>
</reference>
<dbReference type="InterPro" id="IPR000914">
    <property type="entry name" value="SBP_5_dom"/>
</dbReference>
<organism evidence="6 7">
    <name type="scientific">Mangrovibacillus cuniculi</name>
    <dbReference type="NCBI Taxonomy" id="2593652"/>
    <lineage>
        <taxon>Bacteria</taxon>
        <taxon>Bacillati</taxon>
        <taxon>Bacillota</taxon>
        <taxon>Bacilli</taxon>
        <taxon>Bacillales</taxon>
        <taxon>Bacillaceae</taxon>
        <taxon>Mangrovibacillus</taxon>
    </lineage>
</organism>